<evidence type="ECO:0000256" key="2">
    <source>
        <dbReference type="SAM" id="SignalP"/>
    </source>
</evidence>
<dbReference type="Proteomes" id="UP001279410">
    <property type="component" value="Unassembled WGS sequence"/>
</dbReference>
<feature type="signal peptide" evidence="2">
    <location>
        <begin position="1"/>
        <end position="23"/>
    </location>
</feature>
<keyword evidence="4" id="KW-1185">Reference proteome</keyword>
<feature type="chain" id="PRO_5042093658" evidence="2">
    <location>
        <begin position="24"/>
        <end position="369"/>
    </location>
</feature>
<keyword evidence="2" id="KW-0732">Signal</keyword>
<dbReference type="PANTHER" id="PTHR33539:SF1">
    <property type="entry name" value="UPF0764 PROTEIN C16ORF89"/>
    <property type="match status" value="1"/>
</dbReference>
<evidence type="ECO:0000256" key="1">
    <source>
        <dbReference type="SAM" id="MobiDB-lite"/>
    </source>
</evidence>
<name>A0AAD3M715_LATJO</name>
<feature type="non-terminal residue" evidence="3">
    <location>
        <position position="369"/>
    </location>
</feature>
<evidence type="ECO:0000313" key="4">
    <source>
        <dbReference type="Proteomes" id="UP001279410"/>
    </source>
</evidence>
<reference evidence="3" key="1">
    <citation type="submission" date="2022-08" db="EMBL/GenBank/DDBJ databases">
        <title>Genome sequencing of akame (Lates japonicus).</title>
        <authorList>
            <person name="Hashiguchi Y."/>
            <person name="Takahashi H."/>
        </authorList>
    </citation>
    <scope>NUCLEOTIDE SEQUENCE</scope>
    <source>
        <strain evidence="3">Kochi</strain>
    </source>
</reference>
<evidence type="ECO:0000313" key="3">
    <source>
        <dbReference type="EMBL" id="GLD48867.1"/>
    </source>
</evidence>
<organism evidence="3 4">
    <name type="scientific">Lates japonicus</name>
    <name type="common">Japanese lates</name>
    <dbReference type="NCBI Taxonomy" id="270547"/>
    <lineage>
        <taxon>Eukaryota</taxon>
        <taxon>Metazoa</taxon>
        <taxon>Chordata</taxon>
        <taxon>Craniata</taxon>
        <taxon>Vertebrata</taxon>
        <taxon>Euteleostomi</taxon>
        <taxon>Actinopterygii</taxon>
        <taxon>Neopterygii</taxon>
        <taxon>Teleostei</taxon>
        <taxon>Neoteleostei</taxon>
        <taxon>Acanthomorphata</taxon>
        <taxon>Carangaria</taxon>
        <taxon>Carangaria incertae sedis</taxon>
        <taxon>Centropomidae</taxon>
        <taxon>Lates</taxon>
    </lineage>
</organism>
<dbReference type="GO" id="GO:0005829">
    <property type="term" value="C:cytosol"/>
    <property type="evidence" value="ECO:0007669"/>
    <property type="project" value="TreeGrafter"/>
</dbReference>
<dbReference type="EMBL" id="BRZM01000007">
    <property type="protein sequence ID" value="GLD48867.1"/>
    <property type="molecule type" value="Genomic_DNA"/>
</dbReference>
<sequence length="369" mass="41566">MRAARLQLAAVLALFAAVSGSRAEVIDDILSSLSRGASFLERQHEHINLDGVVGFLMLQAELKEAVRTWPHTDPVSWAQRTTTVALVKRLDQSFDKAVAALQQNDPKYYREFEPLLKWSFWLTPQEWSSTDPSLVYPSTTTTECYDEQLSDKCLTLLLGTWKMNGTPCIVTKPCRDTMTRFGCPYYSLSHQLLYFMIGKMRGCTNLLKGDMRPSRVNMTEENYHRIFCSNMMKTNEDIVRDGLTGLTVDIFMENILMCGLAGFSDFYKAEWLQHILRLQDEEEHHLSDHRRRAAGTAAASQESEEEGEDTSRWLLQSHDGGGCRSSGRIPELLPGRTGHNKEAALLNSHLLPPPPHHHPSSPCCHTAGG</sequence>
<comment type="caution">
    <text evidence="3">The sequence shown here is derived from an EMBL/GenBank/DDBJ whole genome shotgun (WGS) entry which is preliminary data.</text>
</comment>
<protein>
    <submittedName>
        <fullName evidence="3">UPF0764 protein</fullName>
    </submittedName>
</protein>
<dbReference type="GO" id="GO:0016020">
    <property type="term" value="C:membrane"/>
    <property type="evidence" value="ECO:0007669"/>
    <property type="project" value="TreeGrafter"/>
</dbReference>
<dbReference type="Pfam" id="PF15882">
    <property type="entry name" value="DUF4735"/>
    <property type="match status" value="1"/>
</dbReference>
<accession>A0AAD3M715</accession>
<feature type="region of interest" description="Disordered" evidence="1">
    <location>
        <begin position="287"/>
        <end position="369"/>
    </location>
</feature>
<proteinExistence type="predicted"/>
<dbReference type="PANTHER" id="PTHR33539">
    <property type="entry name" value="UPF0764 PROTEIN C16ORF89"/>
    <property type="match status" value="1"/>
</dbReference>
<dbReference type="AlphaFoldDB" id="A0AAD3M715"/>
<dbReference type="InterPro" id="IPR031751">
    <property type="entry name" value="DUF4735"/>
</dbReference>
<gene>
    <name evidence="3" type="ORF">AKAME5_000276300</name>
</gene>